<organism evidence="3 4">
    <name type="scientific">Actinoallomurus vinaceus</name>
    <dbReference type="NCBI Taxonomy" id="1080074"/>
    <lineage>
        <taxon>Bacteria</taxon>
        <taxon>Bacillati</taxon>
        <taxon>Actinomycetota</taxon>
        <taxon>Actinomycetes</taxon>
        <taxon>Streptosporangiales</taxon>
        <taxon>Thermomonosporaceae</taxon>
        <taxon>Actinoallomurus</taxon>
    </lineage>
</organism>
<feature type="transmembrane region" description="Helical" evidence="2">
    <location>
        <begin position="16"/>
        <end position="35"/>
    </location>
</feature>
<feature type="transmembrane region" description="Helical" evidence="2">
    <location>
        <begin position="156"/>
        <end position="177"/>
    </location>
</feature>
<feature type="compositionally biased region" description="Polar residues" evidence="1">
    <location>
        <begin position="219"/>
        <end position="233"/>
    </location>
</feature>
<name>A0ABP8U9K0_9ACTN</name>
<sequence>MVEPAVVLRPSRAFRWAALVLMAAGLIVWALYVGMAALDHAWWRLLISAMILVNLAGRPLPILVGRTTVRPEEVVAVRPPGKTVVIPQAQVARIEVRRGWLLEWVVLHRRKGSALQLFGPMRLWFRRDPSFDRSLTELSSLAGAGTVTRSKFSLRFMIAGPMLTATAVMLVLLDAPWQSDAWPGRSHAKSLPDTCPALADIARRSVPGARVDERGQGIGQTSGRRSCRWTETSGGEGRNHDGVGELTVEYELFHRIGWSSDADEARDQFERDSRPIHDQGAVPVSGIGDEARLLTSASAERDFATVAVIARRWNVVVNVGYTLDGPHQQAQAARTASDAVRAALAAVRFH</sequence>
<evidence type="ECO:0000313" key="3">
    <source>
        <dbReference type="EMBL" id="GAA4625801.1"/>
    </source>
</evidence>
<evidence type="ECO:0000313" key="4">
    <source>
        <dbReference type="Proteomes" id="UP001501442"/>
    </source>
</evidence>
<evidence type="ECO:0000256" key="1">
    <source>
        <dbReference type="SAM" id="MobiDB-lite"/>
    </source>
</evidence>
<comment type="caution">
    <text evidence="3">The sequence shown here is derived from an EMBL/GenBank/DDBJ whole genome shotgun (WGS) entry which is preliminary data.</text>
</comment>
<dbReference type="EMBL" id="BAABHK010000004">
    <property type="protein sequence ID" value="GAA4625801.1"/>
    <property type="molecule type" value="Genomic_DNA"/>
</dbReference>
<keyword evidence="2" id="KW-0812">Transmembrane</keyword>
<gene>
    <name evidence="3" type="ORF">GCM10023196_031390</name>
</gene>
<accession>A0ABP8U9K0</accession>
<dbReference type="RefSeq" id="WP_345431533.1">
    <property type="nucleotide sequence ID" value="NZ_BAABHK010000004.1"/>
</dbReference>
<protein>
    <submittedName>
        <fullName evidence="3">Uncharacterized protein</fullName>
    </submittedName>
</protein>
<evidence type="ECO:0000256" key="2">
    <source>
        <dbReference type="SAM" id="Phobius"/>
    </source>
</evidence>
<feature type="transmembrane region" description="Helical" evidence="2">
    <location>
        <begin position="41"/>
        <end position="57"/>
    </location>
</feature>
<keyword evidence="2" id="KW-0472">Membrane</keyword>
<reference evidence="4" key="1">
    <citation type="journal article" date="2019" name="Int. J. Syst. Evol. Microbiol.">
        <title>The Global Catalogue of Microorganisms (GCM) 10K type strain sequencing project: providing services to taxonomists for standard genome sequencing and annotation.</title>
        <authorList>
            <consortium name="The Broad Institute Genomics Platform"/>
            <consortium name="The Broad Institute Genome Sequencing Center for Infectious Disease"/>
            <person name="Wu L."/>
            <person name="Ma J."/>
        </authorList>
    </citation>
    <scope>NUCLEOTIDE SEQUENCE [LARGE SCALE GENOMIC DNA]</scope>
    <source>
        <strain evidence="4">JCM 17939</strain>
    </source>
</reference>
<feature type="region of interest" description="Disordered" evidence="1">
    <location>
        <begin position="209"/>
        <end position="241"/>
    </location>
</feature>
<proteinExistence type="predicted"/>
<keyword evidence="4" id="KW-1185">Reference proteome</keyword>
<dbReference type="Proteomes" id="UP001501442">
    <property type="component" value="Unassembled WGS sequence"/>
</dbReference>
<keyword evidence="2" id="KW-1133">Transmembrane helix</keyword>